<feature type="domain" description="CCHC-type" evidence="5">
    <location>
        <begin position="1236"/>
        <end position="1252"/>
    </location>
</feature>
<keyword evidence="3" id="KW-0863">Zinc-finger</keyword>
<dbReference type="InterPro" id="IPR043502">
    <property type="entry name" value="DNA/RNA_pol_sf"/>
</dbReference>
<dbReference type="InterPro" id="IPR013103">
    <property type="entry name" value="RVT_2"/>
</dbReference>
<feature type="compositionally biased region" description="Polar residues" evidence="4">
    <location>
        <begin position="1195"/>
        <end position="1212"/>
    </location>
</feature>
<dbReference type="Pfam" id="PF25597">
    <property type="entry name" value="SH3_retrovirus"/>
    <property type="match status" value="1"/>
</dbReference>
<evidence type="ECO:0000313" key="7">
    <source>
        <dbReference type="EMBL" id="KAJ9547377.1"/>
    </source>
</evidence>
<dbReference type="EMBL" id="JARYMX010000005">
    <property type="protein sequence ID" value="KAJ9547377.1"/>
    <property type="molecule type" value="Genomic_DNA"/>
</dbReference>
<accession>A0AA38T9P2</accession>
<sequence length="1707" mass="191546">MTGQRSFLFDYVERFEGYVKTADKTPKPMVGYGKITDGRYIIKDVRYVEGLGYNMFSSSQFCDNRYWVKQFQYGSNVNDEDNNVVLSARRNGNLYSTVFRSIPQTHPQFEAFSNPRNAICLLAKASKEDSWLWHRRLCHQNFKDMNKMVSKRLVKGLPETRLSKDTLCPACEQGKMKRSSHPPKMDSNNKNPLDMTHMDLCGPTRTESLARKKYMLVLVDEFSRFTWLEFLRAKSDAADRIIAFIKRIQVLLGRRVKKLRSDNGTEFRNAKLQSFLEDVGISHNFSAMRTPQQNGVVERKNRTLVEAARSMMAHSGVPQSFWAEAVSTACYTQNRTLIVKRTGKTAYEMVEQRKPNIDYFRVFGCKCYVLNDRDDLGKFEPRSDESIFIGYSHNSKAYRVFNKRTRTILESSNVDFSETETYSVASPSNVDASFPELFTAPPSTDSSTNSFALDFIDLADYDLPTLTSPIVVPAHAGSTSTSVTSDAFITEPSSSTSTNSVTPQSAVSPPETSSAASPEPVREQTRHPVLAPIPEEALLPSPSLAQRTYAQVVREPRLEAAPQTNLEAGSSSRNQREVFAVQDENDASNNQQAYVTLPHTRKWTRNHPPSQIIGSPSQPVQMRSSKNVENLILFGGFLSEFEPSDVSQALTDPDWVLAMQEELAEFERNKVWRLVTRPWGKSIIGLKWIFRNKKDENDLIIRNKARLVAKGYRQQEGIDYDETFAPVARIEAIRIFLAYAAHKNMTVYQMDVKCAFLNGVLQEEVYVEQPEGFVDPRYPNHVYVLDKALYGLKQASRAWYETLTDYLLGVGYKKGTIDPTLFLKRSGLQVRQCPDGIFINQAKYVKDLLKRFDFGGSNSVATPMPRNFQLNANSSVKPVDQKTYRAIIGSLLYLTASRPDIVFSTGVCARFQCDPRDSHLSDVKRILRGFPFTATPEVQFKSRRIRCSILERSILTSDIISSRTTSRKMANTVTNTNNLSLRSILEKDKLTGANFLDWERNLMIVLRHERKWYVLEEPLGEAPPANATANVRNAYRKHSQDLLDVGCLMLATMSPDLQTGLMNTNAYDMIRQLRDMFQTQARTERYDATRALNACKMAKGTSVSDHVMKMKKHIDHLERLGHPVPLQLATDTILNSLTEDYKQFVINYNMNNMEKTIAELHSMLKTAELSMGTGTKTKDVLMVGDGRAKRKRGHGNTSKGKSQPQASQSATKVENDDKRKGKGKKVKPNNAKTENRCFICHELGHWRRNCPKRHKEGNNASGSHKIPTPAIEQGSHKLNPTPPSHTEEILSASVVSDVREPLCTPPFSQQDGGLTIKTHSPKGLLQLHGDACVDPPHMNENPPILPEGVVRAHEFFDLEPQRIPLGKSFQEGSGPSEIDTNRMEVGYPEKEVRGSSKSPGEVNLNTTSEGAFNSKATEGTCVGPSDSNKDYVTKGEFQTFAKEVFKRLDELKISKSPSSDVPPDVLQNHTTTITNLTSVVSSLQQQINSLPSKADVSSAINNVSFDTSFLDSLKSQLASVGEQYAIDLAEAGYVNFTSFQKEIRNLVAKALVIGTSPNKGNAQSLATRDAHNVQIRTINTIAEKTLNLQGTVTHIIAKALDNAIRTQMKPVRKFSKLLSAKLKHSRLLTSRLRKARLTCSFEALKPIHRSQDDQDPDHPEGENQERRVSEAKGVRIGEVSKEKATEPSDSNAVKDKGKVLDLFVGKS</sequence>
<comment type="caution">
    <text evidence="7">The sequence shown here is derived from an EMBL/GenBank/DDBJ whole genome shotgun (WGS) entry which is preliminary data.</text>
</comment>
<feature type="compositionally biased region" description="Polar residues" evidence="4">
    <location>
        <begin position="477"/>
        <end position="487"/>
    </location>
</feature>
<dbReference type="InterPro" id="IPR057670">
    <property type="entry name" value="SH3_retrovirus"/>
</dbReference>
<dbReference type="SUPFAM" id="SSF53098">
    <property type="entry name" value="Ribonuclease H-like"/>
    <property type="match status" value="1"/>
</dbReference>
<dbReference type="Pfam" id="PF14223">
    <property type="entry name" value="Retrotran_gag_2"/>
    <property type="match status" value="1"/>
</dbReference>
<proteinExistence type="predicted"/>
<feature type="region of interest" description="Disordered" evidence="4">
    <location>
        <begin position="1249"/>
        <end position="1274"/>
    </location>
</feature>
<evidence type="ECO:0000259" key="6">
    <source>
        <dbReference type="PROSITE" id="PS50994"/>
    </source>
</evidence>
<feature type="compositionally biased region" description="Low complexity" evidence="4">
    <location>
        <begin position="490"/>
        <end position="519"/>
    </location>
</feature>
<dbReference type="PROSITE" id="PS50158">
    <property type="entry name" value="ZF_CCHC"/>
    <property type="match status" value="1"/>
</dbReference>
<evidence type="ECO:0000256" key="3">
    <source>
        <dbReference type="PROSITE-ProRule" id="PRU00047"/>
    </source>
</evidence>
<dbReference type="InterPro" id="IPR039537">
    <property type="entry name" value="Retrotran_Ty1/copia-like"/>
</dbReference>
<evidence type="ECO:0000256" key="1">
    <source>
        <dbReference type="ARBA" id="ARBA00022723"/>
    </source>
</evidence>
<feature type="compositionally biased region" description="Basic and acidic residues" evidence="4">
    <location>
        <begin position="1649"/>
        <end position="1697"/>
    </location>
</feature>
<dbReference type="Pfam" id="PF13976">
    <property type="entry name" value="gag_pre-integrs"/>
    <property type="match status" value="1"/>
</dbReference>
<keyword evidence="8" id="KW-1185">Reference proteome</keyword>
<dbReference type="GO" id="GO:0008270">
    <property type="term" value="F:zinc ion binding"/>
    <property type="evidence" value="ECO:0007669"/>
    <property type="project" value="UniProtKB-KW"/>
</dbReference>
<dbReference type="Gene3D" id="4.10.60.10">
    <property type="entry name" value="Zinc finger, CCHC-type"/>
    <property type="match status" value="1"/>
</dbReference>
<dbReference type="InterPro" id="IPR001878">
    <property type="entry name" value="Znf_CCHC"/>
</dbReference>
<feature type="region of interest" description="Disordered" evidence="4">
    <location>
        <begin position="173"/>
        <end position="194"/>
    </location>
</feature>
<dbReference type="SUPFAM" id="SSF56672">
    <property type="entry name" value="DNA/RNA polymerases"/>
    <property type="match status" value="1"/>
</dbReference>
<protein>
    <recommendedName>
        <fullName evidence="9">Gag-pol polyprotein</fullName>
    </recommendedName>
</protein>
<dbReference type="SMART" id="SM00343">
    <property type="entry name" value="ZnF_C2HC"/>
    <property type="match status" value="1"/>
</dbReference>
<dbReference type="Pfam" id="PF07727">
    <property type="entry name" value="RVT_2"/>
    <property type="match status" value="1"/>
</dbReference>
<dbReference type="InterPro" id="IPR025724">
    <property type="entry name" value="GAG-pre-integrase_dom"/>
</dbReference>
<evidence type="ECO:0000256" key="2">
    <source>
        <dbReference type="ARBA" id="ARBA00022801"/>
    </source>
</evidence>
<feature type="region of interest" description="Disordered" evidence="4">
    <location>
        <begin position="1187"/>
        <end position="1230"/>
    </location>
</feature>
<dbReference type="PANTHER" id="PTHR42648:SF32">
    <property type="entry name" value="RIBONUCLEASE H-LIKE DOMAIN, GAG-PRE-INTEGRASE DOMAIN PROTEIN-RELATED"/>
    <property type="match status" value="1"/>
</dbReference>
<dbReference type="Pfam" id="PF00665">
    <property type="entry name" value="rve"/>
    <property type="match status" value="1"/>
</dbReference>
<evidence type="ECO:0000313" key="8">
    <source>
        <dbReference type="Proteomes" id="UP001172457"/>
    </source>
</evidence>
<dbReference type="PROSITE" id="PS50994">
    <property type="entry name" value="INTEGRASE"/>
    <property type="match status" value="1"/>
</dbReference>
<evidence type="ECO:0000259" key="5">
    <source>
        <dbReference type="PROSITE" id="PS50158"/>
    </source>
</evidence>
<evidence type="ECO:0008006" key="9">
    <source>
        <dbReference type="Google" id="ProtNLM"/>
    </source>
</evidence>
<dbReference type="Proteomes" id="UP001172457">
    <property type="component" value="Chromosome 5"/>
</dbReference>
<dbReference type="GO" id="GO:0015074">
    <property type="term" value="P:DNA integration"/>
    <property type="evidence" value="ECO:0007669"/>
    <property type="project" value="InterPro"/>
</dbReference>
<dbReference type="GO" id="GO:0016787">
    <property type="term" value="F:hydrolase activity"/>
    <property type="evidence" value="ECO:0007669"/>
    <property type="project" value="UniProtKB-KW"/>
</dbReference>
<dbReference type="SUPFAM" id="SSF57756">
    <property type="entry name" value="Retrovirus zinc finger-like domains"/>
    <property type="match status" value="1"/>
</dbReference>
<feature type="domain" description="Integrase catalytic" evidence="6">
    <location>
        <begin position="188"/>
        <end position="354"/>
    </location>
</feature>
<dbReference type="InterPro" id="IPR001584">
    <property type="entry name" value="Integrase_cat-core"/>
</dbReference>
<dbReference type="InterPro" id="IPR036875">
    <property type="entry name" value="Znf_CCHC_sf"/>
</dbReference>
<keyword evidence="3" id="KW-0862">Zinc</keyword>
<keyword evidence="1" id="KW-0479">Metal-binding</keyword>
<feature type="region of interest" description="Disordered" evidence="4">
    <location>
        <begin position="476"/>
        <end position="525"/>
    </location>
</feature>
<reference evidence="7" key="1">
    <citation type="submission" date="2023-03" db="EMBL/GenBank/DDBJ databases">
        <title>Chromosome-scale reference genome and RAD-based genetic map of yellow starthistle (Centaurea solstitialis) reveal putative structural variation and QTLs associated with invader traits.</title>
        <authorList>
            <person name="Reatini B."/>
            <person name="Cang F.A."/>
            <person name="Jiang Q."/>
            <person name="Mckibben M.T.W."/>
            <person name="Barker M.S."/>
            <person name="Rieseberg L.H."/>
            <person name="Dlugosch K.M."/>
        </authorList>
    </citation>
    <scope>NUCLEOTIDE SEQUENCE</scope>
    <source>
        <strain evidence="7">CAN-66</strain>
        <tissue evidence="7">Leaf</tissue>
    </source>
</reference>
<gene>
    <name evidence="7" type="ORF">OSB04_019920</name>
</gene>
<feature type="region of interest" description="Disordered" evidence="4">
    <location>
        <begin position="1647"/>
        <end position="1697"/>
    </location>
</feature>
<name>A0AA38T9P2_9ASTR</name>
<dbReference type="InterPro" id="IPR012337">
    <property type="entry name" value="RNaseH-like_sf"/>
</dbReference>
<organism evidence="7 8">
    <name type="scientific">Centaurea solstitialis</name>
    <name type="common">yellow star-thistle</name>
    <dbReference type="NCBI Taxonomy" id="347529"/>
    <lineage>
        <taxon>Eukaryota</taxon>
        <taxon>Viridiplantae</taxon>
        <taxon>Streptophyta</taxon>
        <taxon>Embryophyta</taxon>
        <taxon>Tracheophyta</taxon>
        <taxon>Spermatophyta</taxon>
        <taxon>Magnoliopsida</taxon>
        <taxon>eudicotyledons</taxon>
        <taxon>Gunneridae</taxon>
        <taxon>Pentapetalae</taxon>
        <taxon>asterids</taxon>
        <taxon>campanulids</taxon>
        <taxon>Asterales</taxon>
        <taxon>Asteraceae</taxon>
        <taxon>Carduoideae</taxon>
        <taxon>Cardueae</taxon>
        <taxon>Centaureinae</taxon>
        <taxon>Centaurea</taxon>
    </lineage>
</organism>
<dbReference type="InterPro" id="IPR036397">
    <property type="entry name" value="RNaseH_sf"/>
</dbReference>
<keyword evidence="2" id="KW-0378">Hydrolase</keyword>
<dbReference type="Gene3D" id="3.30.420.10">
    <property type="entry name" value="Ribonuclease H-like superfamily/Ribonuclease H"/>
    <property type="match status" value="1"/>
</dbReference>
<dbReference type="GO" id="GO:0003676">
    <property type="term" value="F:nucleic acid binding"/>
    <property type="evidence" value="ECO:0007669"/>
    <property type="project" value="InterPro"/>
</dbReference>
<evidence type="ECO:0000256" key="4">
    <source>
        <dbReference type="SAM" id="MobiDB-lite"/>
    </source>
</evidence>
<dbReference type="PANTHER" id="PTHR42648">
    <property type="entry name" value="TRANSPOSASE, PUTATIVE-RELATED"/>
    <property type="match status" value="1"/>
</dbReference>